<dbReference type="Proteomes" id="UP001165986">
    <property type="component" value="Unassembled WGS sequence"/>
</dbReference>
<dbReference type="EMBL" id="VJXY01000052">
    <property type="protein sequence ID" value="MBD6620001.1"/>
    <property type="molecule type" value="Genomic_DNA"/>
</dbReference>
<dbReference type="AlphaFoldDB" id="A0AA40T333"/>
<proteinExistence type="predicted"/>
<keyword evidence="3" id="KW-1185">Reference proteome</keyword>
<evidence type="ECO:0000313" key="2">
    <source>
        <dbReference type="EMBL" id="MBD6620001.1"/>
    </source>
</evidence>
<evidence type="ECO:0000256" key="1">
    <source>
        <dbReference type="SAM" id="Phobius"/>
    </source>
</evidence>
<keyword evidence="1" id="KW-1133">Transmembrane helix</keyword>
<accession>A0AA40T333</accession>
<evidence type="ECO:0000313" key="3">
    <source>
        <dbReference type="Proteomes" id="UP001165986"/>
    </source>
</evidence>
<comment type="caution">
    <text evidence="2">The sequence shown here is derived from an EMBL/GenBank/DDBJ whole genome shotgun (WGS) entry which is preliminary data.</text>
</comment>
<name>A0AA40T333_9NOST</name>
<keyword evidence="1" id="KW-0812">Transmembrane</keyword>
<gene>
    <name evidence="2" type="ORF">FNW02_30440</name>
</gene>
<protein>
    <submittedName>
        <fullName evidence="2">YdcF family protein</fullName>
    </submittedName>
</protein>
<sequence>MQKRYRQSLKLPKFHLLKRQQIWTLTAQGWLIFLVITAYLTFLTITHIHPFLAVNSPIKTADALVVEGWVPDYGIQQALTEFNNGSYHLIITTGSSIERGSYLIGYKNFAEVSAATFKKLGLASEKVIAVPTPSVIKDRSYASAAEFRRWLSNSDVKIESINLLSWDVHSRRSWLLFKQILAPKIQVGVIAAKNNNYDPSKWWVSSEGVRTIMSETIAYIYARFLNWKA</sequence>
<dbReference type="RefSeq" id="WP_191761202.1">
    <property type="nucleotide sequence ID" value="NZ_VJXY01000052.1"/>
</dbReference>
<keyword evidence="1" id="KW-0472">Membrane</keyword>
<organism evidence="2 3">
    <name type="scientific">Komarekiella delphini-convector SJRDD-AB1</name>
    <dbReference type="NCBI Taxonomy" id="2593771"/>
    <lineage>
        <taxon>Bacteria</taxon>
        <taxon>Bacillati</taxon>
        <taxon>Cyanobacteriota</taxon>
        <taxon>Cyanophyceae</taxon>
        <taxon>Nostocales</taxon>
        <taxon>Nostocaceae</taxon>
        <taxon>Komarekiella</taxon>
        <taxon>Komarekiella delphini-convector</taxon>
    </lineage>
</organism>
<feature type="transmembrane region" description="Helical" evidence="1">
    <location>
        <begin position="21"/>
        <end position="42"/>
    </location>
</feature>
<reference evidence="2" key="1">
    <citation type="submission" date="2019-07" db="EMBL/GenBank/DDBJ databases">
        <title>Toxilogical consequences of a new and cryptic species of cyanobacteria (Komarekiella delphini-convector) recovered from the epidermis of a bottlenose dolphin and 1500 ft. in the air.</title>
        <authorList>
            <person name="Brown A.O."/>
            <person name="Dvorak P."/>
            <person name="Villanueva C.D."/>
            <person name="Foss A.J."/>
            <person name="Garvey A.D."/>
            <person name="Gibson Q.A."/>
            <person name="Johansen J.R."/>
            <person name="Casamatta D.A."/>
        </authorList>
    </citation>
    <scope>NUCLEOTIDE SEQUENCE</scope>
    <source>
        <strain evidence="2">SJRDD-AB1</strain>
    </source>
</reference>